<feature type="transmembrane region" description="Helical" evidence="1">
    <location>
        <begin position="12"/>
        <end position="32"/>
    </location>
</feature>
<protein>
    <recommendedName>
        <fullName evidence="4">SURF1-like protein</fullName>
    </recommendedName>
</protein>
<reference evidence="2" key="2">
    <citation type="submission" date="2024-10" db="UniProtKB">
        <authorList>
            <consortium name="EnsemblProtists"/>
        </authorList>
    </citation>
    <scope>IDENTIFICATION</scope>
</reference>
<dbReference type="AlphaFoldDB" id="A0A0D3I0M5"/>
<dbReference type="Proteomes" id="UP000013827">
    <property type="component" value="Unassembled WGS sequence"/>
</dbReference>
<reference evidence="3" key="1">
    <citation type="journal article" date="2013" name="Nature">
        <title>Pan genome of the phytoplankton Emiliania underpins its global distribution.</title>
        <authorList>
            <person name="Read B.A."/>
            <person name="Kegel J."/>
            <person name="Klute M.J."/>
            <person name="Kuo A."/>
            <person name="Lefebvre S.C."/>
            <person name="Maumus F."/>
            <person name="Mayer C."/>
            <person name="Miller J."/>
            <person name="Monier A."/>
            <person name="Salamov A."/>
            <person name="Young J."/>
            <person name="Aguilar M."/>
            <person name="Claverie J.M."/>
            <person name="Frickenhaus S."/>
            <person name="Gonzalez K."/>
            <person name="Herman E.K."/>
            <person name="Lin Y.C."/>
            <person name="Napier J."/>
            <person name="Ogata H."/>
            <person name="Sarno A.F."/>
            <person name="Shmutz J."/>
            <person name="Schroeder D."/>
            <person name="de Vargas C."/>
            <person name="Verret F."/>
            <person name="von Dassow P."/>
            <person name="Valentin K."/>
            <person name="Van de Peer Y."/>
            <person name="Wheeler G."/>
            <person name="Dacks J.B."/>
            <person name="Delwiche C.F."/>
            <person name="Dyhrman S.T."/>
            <person name="Glockner G."/>
            <person name="John U."/>
            <person name="Richards T."/>
            <person name="Worden A.Z."/>
            <person name="Zhang X."/>
            <person name="Grigoriev I.V."/>
            <person name="Allen A.E."/>
            <person name="Bidle K."/>
            <person name="Borodovsky M."/>
            <person name="Bowler C."/>
            <person name="Brownlee C."/>
            <person name="Cock J.M."/>
            <person name="Elias M."/>
            <person name="Gladyshev V.N."/>
            <person name="Groth M."/>
            <person name="Guda C."/>
            <person name="Hadaegh A."/>
            <person name="Iglesias-Rodriguez M.D."/>
            <person name="Jenkins J."/>
            <person name="Jones B.M."/>
            <person name="Lawson T."/>
            <person name="Leese F."/>
            <person name="Lindquist E."/>
            <person name="Lobanov A."/>
            <person name="Lomsadze A."/>
            <person name="Malik S.B."/>
            <person name="Marsh M.E."/>
            <person name="Mackinder L."/>
            <person name="Mock T."/>
            <person name="Mueller-Roeber B."/>
            <person name="Pagarete A."/>
            <person name="Parker M."/>
            <person name="Probert I."/>
            <person name="Quesneville H."/>
            <person name="Raines C."/>
            <person name="Rensing S.A."/>
            <person name="Riano-Pachon D.M."/>
            <person name="Richier S."/>
            <person name="Rokitta S."/>
            <person name="Shiraiwa Y."/>
            <person name="Soanes D.M."/>
            <person name="van der Giezen M."/>
            <person name="Wahlund T.M."/>
            <person name="Williams B."/>
            <person name="Wilson W."/>
            <person name="Wolfe G."/>
            <person name="Wurch L.L."/>
        </authorList>
    </citation>
    <scope>NUCLEOTIDE SEQUENCE</scope>
</reference>
<keyword evidence="1" id="KW-0812">Transmembrane</keyword>
<evidence type="ECO:0008006" key="4">
    <source>
        <dbReference type="Google" id="ProtNLM"/>
    </source>
</evidence>
<evidence type="ECO:0000313" key="2">
    <source>
        <dbReference type="EnsemblProtists" id="EOD04810"/>
    </source>
</evidence>
<dbReference type="GeneID" id="17251007"/>
<dbReference type="HOGENOM" id="CLU_1848847_0_0_1"/>
<sequence length="139" mass="15006">MWSRLAAAHTSGSLYLGLSAASAASAGALYLIQSQEAEDRRRVDHELVRMRVEAKRKATAETEETLARLRAAPVLWDGIVTRCDPSLVGHAMLTGSKPGSAVEVLEERTVGEGSYYTVRDVETGKVGLHPASWVERAEG</sequence>
<evidence type="ECO:0000256" key="1">
    <source>
        <dbReference type="SAM" id="Phobius"/>
    </source>
</evidence>
<dbReference type="KEGG" id="ehx:EMIHUDRAFT_360098"/>
<accession>A0A0D3I0M5</accession>
<keyword evidence="1" id="KW-1133">Transmembrane helix</keyword>
<organism evidence="2 3">
    <name type="scientific">Emiliania huxleyi (strain CCMP1516)</name>
    <dbReference type="NCBI Taxonomy" id="280463"/>
    <lineage>
        <taxon>Eukaryota</taxon>
        <taxon>Haptista</taxon>
        <taxon>Haptophyta</taxon>
        <taxon>Prymnesiophyceae</taxon>
        <taxon>Isochrysidales</taxon>
        <taxon>Noelaerhabdaceae</taxon>
        <taxon>Emiliania</taxon>
    </lineage>
</organism>
<keyword evidence="1" id="KW-0472">Membrane</keyword>
<proteinExistence type="predicted"/>
<dbReference type="PaxDb" id="2903-EOD04810"/>
<name>A0A0D3I0M5_EMIH1</name>
<keyword evidence="3" id="KW-1185">Reference proteome</keyword>
<dbReference type="EnsemblProtists" id="EOD04810">
    <property type="protein sequence ID" value="EOD04810"/>
    <property type="gene ID" value="EMIHUDRAFT_360098"/>
</dbReference>
<evidence type="ECO:0000313" key="3">
    <source>
        <dbReference type="Proteomes" id="UP000013827"/>
    </source>
</evidence>
<dbReference type="RefSeq" id="XP_005757239.1">
    <property type="nucleotide sequence ID" value="XM_005757182.1"/>
</dbReference>